<dbReference type="AlphaFoldDB" id="A0A1U7VTA2"/>
<evidence type="ECO:0000256" key="1">
    <source>
        <dbReference type="ARBA" id="ARBA00022741"/>
    </source>
</evidence>
<dbReference type="Gene3D" id="3.40.50.300">
    <property type="entry name" value="P-loop containing nucleotide triphosphate hydrolases"/>
    <property type="match status" value="1"/>
</dbReference>
<dbReference type="eggNOG" id="KOG1051">
    <property type="taxonomic scope" value="Eukaryota"/>
</dbReference>
<dbReference type="Proteomes" id="UP000189701">
    <property type="component" value="Unplaced"/>
</dbReference>
<organism evidence="4 5">
    <name type="scientific">Nicotiana sylvestris</name>
    <name type="common">Wood tobacco</name>
    <name type="synonym">South American tobacco</name>
    <dbReference type="NCBI Taxonomy" id="4096"/>
    <lineage>
        <taxon>Eukaryota</taxon>
        <taxon>Viridiplantae</taxon>
        <taxon>Streptophyta</taxon>
        <taxon>Embryophyta</taxon>
        <taxon>Tracheophyta</taxon>
        <taxon>Spermatophyta</taxon>
        <taxon>Magnoliopsida</taxon>
        <taxon>eudicotyledons</taxon>
        <taxon>Gunneridae</taxon>
        <taxon>Pentapetalae</taxon>
        <taxon>asterids</taxon>
        <taxon>lamiids</taxon>
        <taxon>Solanales</taxon>
        <taxon>Solanaceae</taxon>
        <taxon>Nicotianoideae</taxon>
        <taxon>Nicotianeae</taxon>
        <taxon>Nicotiana</taxon>
    </lineage>
</organism>
<dbReference type="GO" id="GO:0016887">
    <property type="term" value="F:ATP hydrolysis activity"/>
    <property type="evidence" value="ECO:0007669"/>
    <property type="project" value="InterPro"/>
</dbReference>
<keyword evidence="4" id="KW-1185">Reference proteome</keyword>
<keyword evidence="1" id="KW-0547">Nucleotide-binding</keyword>
<keyword evidence="2" id="KW-0067">ATP-binding</keyword>
<dbReference type="PANTHER" id="PTHR11638:SF18">
    <property type="entry name" value="HEAT SHOCK PROTEIN 104"/>
    <property type="match status" value="1"/>
</dbReference>
<gene>
    <name evidence="5" type="primary">LOC104216729</name>
</gene>
<evidence type="ECO:0000313" key="4">
    <source>
        <dbReference type="Proteomes" id="UP000189701"/>
    </source>
</evidence>
<reference evidence="4" key="1">
    <citation type="journal article" date="2013" name="Genome Biol.">
        <title>Reference genomes and transcriptomes of Nicotiana sylvestris and Nicotiana tomentosiformis.</title>
        <authorList>
            <person name="Sierro N."/>
            <person name="Battey J.N."/>
            <person name="Ouadi S."/>
            <person name="Bovet L."/>
            <person name="Goepfert S."/>
            <person name="Bakaher N."/>
            <person name="Peitsch M.C."/>
            <person name="Ivanov N.V."/>
        </authorList>
    </citation>
    <scope>NUCLEOTIDE SEQUENCE [LARGE SCALE GENOMIC DNA]</scope>
</reference>
<dbReference type="STRING" id="4096.A0A1U7VTA2"/>
<name>A0A1U7VTA2_NICSY</name>
<sequence length="427" mass="48414">MFEGGHVLRHFVEELVSKLSNVDRDSVVYIDELVGTNELSFRTKKLSNMTVAHDFNTLKAPLGSSRILYQFEKEQAKHIYKLSIGYFDLVKLLGSTHDARLSCIMSSLLELLAMVDHLLGGPKDWKEQVPLEYFMDSHGVGDVVHERVKRARYMPGAMFSKMRSKLLDQVAPVQTVAKALFKCIDTNHDHLKDKHCQQVTSFLFIGLTSMGRRQLVDDLSKYLVADDGTTMLVEVDLSTCTRPNSFLRCTFDNEPGLLLKNAILMRPFSVIVVFNLQLAHQSAFTDIISILDDGLLSDNDGTVLDFRRTIIIFASDLGNKRLIAKLVGGDPNGSNNQDGNMDKDPIGFRFEILNRVDEIMLFNELHSARLPMKEGKHLAPRINDVLVNLFYNGKREVDGNNRNLFDEIMKMAERSCVYKLKRVLVKL</sequence>
<evidence type="ECO:0000256" key="2">
    <source>
        <dbReference type="ARBA" id="ARBA00022840"/>
    </source>
</evidence>
<dbReference type="KEGG" id="nsy:104216729"/>
<feature type="domain" description="ATPase AAA-type core" evidence="3">
    <location>
        <begin position="198"/>
        <end position="359"/>
    </location>
</feature>
<dbReference type="PRINTS" id="PR00300">
    <property type="entry name" value="CLPPROTEASEA"/>
</dbReference>
<dbReference type="InterPro" id="IPR027417">
    <property type="entry name" value="P-loop_NTPase"/>
</dbReference>
<dbReference type="GeneID" id="104216729"/>
<protein>
    <submittedName>
        <fullName evidence="5">ATP-dependent Clp protease ATP-binding subunit clpA homolog, chloroplastic-like isoform X1</fullName>
    </submittedName>
</protein>
<dbReference type="GO" id="GO:0005524">
    <property type="term" value="F:ATP binding"/>
    <property type="evidence" value="ECO:0007669"/>
    <property type="project" value="UniProtKB-KW"/>
</dbReference>
<reference evidence="5" key="2">
    <citation type="submission" date="2025-08" db="UniProtKB">
        <authorList>
            <consortium name="RefSeq"/>
        </authorList>
    </citation>
    <scope>IDENTIFICATION</scope>
    <source>
        <tissue evidence="5">Leaf</tissue>
    </source>
</reference>
<dbReference type="Pfam" id="PF07724">
    <property type="entry name" value="AAA_2"/>
    <property type="match status" value="1"/>
</dbReference>
<dbReference type="RefSeq" id="XP_009765150.1">
    <property type="nucleotide sequence ID" value="XM_009766848.1"/>
</dbReference>
<dbReference type="GO" id="GO:0005737">
    <property type="term" value="C:cytoplasm"/>
    <property type="evidence" value="ECO:0007669"/>
    <property type="project" value="TreeGrafter"/>
</dbReference>
<dbReference type="InterPro" id="IPR001270">
    <property type="entry name" value="ClpA/B"/>
</dbReference>
<dbReference type="InterPro" id="IPR003959">
    <property type="entry name" value="ATPase_AAA_core"/>
</dbReference>
<dbReference type="InterPro" id="IPR050130">
    <property type="entry name" value="ClpA_ClpB"/>
</dbReference>
<proteinExistence type="predicted"/>
<dbReference type="PANTHER" id="PTHR11638">
    <property type="entry name" value="ATP-DEPENDENT CLP PROTEASE"/>
    <property type="match status" value="1"/>
</dbReference>
<evidence type="ECO:0000259" key="3">
    <source>
        <dbReference type="Pfam" id="PF07724"/>
    </source>
</evidence>
<accession>A0A1U7VTA2</accession>
<evidence type="ECO:0000313" key="5">
    <source>
        <dbReference type="RefSeq" id="XP_009765150.1"/>
    </source>
</evidence>
<dbReference type="SUPFAM" id="SSF52540">
    <property type="entry name" value="P-loop containing nucleoside triphosphate hydrolases"/>
    <property type="match status" value="1"/>
</dbReference>
<dbReference type="GO" id="GO:0034605">
    <property type="term" value="P:cellular response to heat"/>
    <property type="evidence" value="ECO:0007669"/>
    <property type="project" value="TreeGrafter"/>
</dbReference>